<organism evidence="2 3">
    <name type="scientific">Rhodococcus phage REQ3</name>
    <dbReference type="NCBI Taxonomy" id="1109714"/>
    <lineage>
        <taxon>Viruses</taxon>
        <taxon>Duplodnaviria</taxon>
        <taxon>Heunggongvirae</taxon>
        <taxon>Uroviricota</taxon>
        <taxon>Caudoviricetes</taxon>
        <taxon>Caudoviricetes incertae sedis</taxon>
        <taxon>Wodongavirus</taxon>
        <taxon>Wodongavirus REQ3</taxon>
    </lineage>
</organism>
<dbReference type="EMBL" id="JN116824">
    <property type="protein sequence ID" value="AEV51954.1"/>
    <property type="molecule type" value="Genomic_DNA"/>
</dbReference>
<accession>G9FH65</accession>
<feature type="compositionally biased region" description="Basic and acidic residues" evidence="1">
    <location>
        <begin position="27"/>
        <end position="40"/>
    </location>
</feature>
<reference evidence="2 3" key="1">
    <citation type="submission" date="2011-06" db="EMBL/GenBank/DDBJ databases">
        <title>Two lysogenic phages can make up a single lytic phage.</title>
        <authorList>
            <person name="Petrovski S."/>
        </authorList>
    </citation>
    <scope>NUCLEOTIDE SEQUENCE [LARGE SCALE GENOMIC DNA]</scope>
</reference>
<protein>
    <submittedName>
        <fullName evidence="2">Uncharacterized protein</fullName>
    </submittedName>
</protein>
<feature type="region of interest" description="Disordered" evidence="1">
    <location>
        <begin position="14"/>
        <end position="40"/>
    </location>
</feature>
<evidence type="ECO:0000313" key="2">
    <source>
        <dbReference type="EMBL" id="AEV51954.1"/>
    </source>
</evidence>
<proteinExistence type="predicted"/>
<keyword evidence="3" id="KW-1185">Reference proteome</keyword>
<evidence type="ECO:0000256" key="1">
    <source>
        <dbReference type="SAM" id="MobiDB-lite"/>
    </source>
</evidence>
<dbReference type="RefSeq" id="YP_005087210.1">
    <property type="nucleotide sequence ID" value="NC_016654.1"/>
</dbReference>
<dbReference type="KEGG" id="vg:11541416"/>
<dbReference type="GeneID" id="11541416"/>
<dbReference type="Proteomes" id="UP000005431">
    <property type="component" value="Segment"/>
</dbReference>
<evidence type="ECO:0000313" key="3">
    <source>
        <dbReference type="Proteomes" id="UP000005431"/>
    </source>
</evidence>
<sequence length="40" mass="4862">MSFERHLQVQLDRLGRDDRDLDDDTTDHDYDRYTDGEYAL</sequence>
<name>G9FH65_9CAUD</name>